<evidence type="ECO:0000256" key="4">
    <source>
        <dbReference type="ARBA" id="ARBA00022679"/>
    </source>
</evidence>
<sequence length="147" mass="17004">MGAPGAREPSAFPTESYRQIMKMRPKDLKKRLMVKFRGEEGLDYGGVAREWLYLLCHEMLNPYYGLFQYSTDNIYMLQINPDSSINPDHLSYFHFVGRIMGLAVFHGHYINGGFTVPFYKQLLGKPIQLSDLESVDPELHKSLVWIL</sequence>
<evidence type="ECO:0000259" key="7">
    <source>
        <dbReference type="PROSITE" id="PS50237"/>
    </source>
</evidence>
<evidence type="ECO:0000256" key="1">
    <source>
        <dbReference type="ARBA" id="ARBA00000885"/>
    </source>
</evidence>
<dbReference type="PANTHER" id="PTHR11254">
    <property type="entry name" value="HECT DOMAIN UBIQUITIN-PROTEIN LIGASE"/>
    <property type="match status" value="1"/>
</dbReference>
<comment type="caution">
    <text evidence="6">Lacks conserved residue(s) required for the propagation of feature annotation.</text>
</comment>
<evidence type="ECO:0000313" key="9">
    <source>
        <dbReference type="Proteomes" id="UP001266305"/>
    </source>
</evidence>
<comment type="caution">
    <text evidence="8">The sequence shown here is derived from an EMBL/GenBank/DDBJ whole genome shotgun (WGS) entry which is preliminary data.</text>
</comment>
<dbReference type="PROSITE" id="PS50237">
    <property type="entry name" value="HECT"/>
    <property type="match status" value="1"/>
</dbReference>
<dbReference type="PANTHER" id="PTHR11254:SF293">
    <property type="entry name" value="E3 UBIQUITIN-PROTEIN LIGASE SMURF1"/>
    <property type="match status" value="1"/>
</dbReference>
<keyword evidence="5 6" id="KW-0833">Ubl conjugation pathway</keyword>
<proteinExistence type="predicted"/>
<gene>
    <name evidence="8" type="primary">SMURF1_1</name>
    <name evidence="8" type="ORF">P7K49_004044</name>
</gene>
<evidence type="ECO:0000256" key="3">
    <source>
        <dbReference type="ARBA" id="ARBA00012485"/>
    </source>
</evidence>
<dbReference type="EC" id="2.3.2.26" evidence="3"/>
<dbReference type="SUPFAM" id="SSF56204">
    <property type="entry name" value="Hect, E3 ligase catalytic domain"/>
    <property type="match status" value="1"/>
</dbReference>
<comment type="pathway">
    <text evidence="2">Protein modification; protein ubiquitination.</text>
</comment>
<dbReference type="InterPro" id="IPR000569">
    <property type="entry name" value="HECT_dom"/>
</dbReference>
<dbReference type="InterPro" id="IPR050409">
    <property type="entry name" value="E3_ubiq-protein_ligase"/>
</dbReference>
<dbReference type="Proteomes" id="UP001266305">
    <property type="component" value="Unassembled WGS sequence"/>
</dbReference>
<evidence type="ECO:0000313" key="8">
    <source>
        <dbReference type="EMBL" id="KAK2117158.1"/>
    </source>
</evidence>
<dbReference type="SMART" id="SM00119">
    <property type="entry name" value="HECTc"/>
    <property type="match status" value="1"/>
</dbReference>
<accession>A0ABQ9W8L5</accession>
<protein>
    <recommendedName>
        <fullName evidence="3">HECT-type E3 ubiquitin transferase</fullName>
        <ecNumber evidence="3">2.3.2.26</ecNumber>
    </recommendedName>
</protein>
<dbReference type="Pfam" id="PF00632">
    <property type="entry name" value="HECT"/>
    <property type="match status" value="1"/>
</dbReference>
<dbReference type="InterPro" id="IPR035983">
    <property type="entry name" value="Hect_E3_ubiquitin_ligase"/>
</dbReference>
<dbReference type="EMBL" id="JASSZA010000002">
    <property type="protein sequence ID" value="KAK2117158.1"/>
    <property type="molecule type" value="Genomic_DNA"/>
</dbReference>
<organism evidence="8 9">
    <name type="scientific">Saguinus oedipus</name>
    <name type="common">Cotton-top tamarin</name>
    <name type="synonym">Oedipomidas oedipus</name>
    <dbReference type="NCBI Taxonomy" id="9490"/>
    <lineage>
        <taxon>Eukaryota</taxon>
        <taxon>Metazoa</taxon>
        <taxon>Chordata</taxon>
        <taxon>Craniata</taxon>
        <taxon>Vertebrata</taxon>
        <taxon>Euteleostomi</taxon>
        <taxon>Mammalia</taxon>
        <taxon>Eutheria</taxon>
        <taxon>Euarchontoglires</taxon>
        <taxon>Primates</taxon>
        <taxon>Haplorrhini</taxon>
        <taxon>Platyrrhini</taxon>
        <taxon>Cebidae</taxon>
        <taxon>Callitrichinae</taxon>
        <taxon>Saguinus</taxon>
    </lineage>
</organism>
<keyword evidence="4" id="KW-0808">Transferase</keyword>
<evidence type="ECO:0000256" key="6">
    <source>
        <dbReference type="PROSITE-ProRule" id="PRU00104"/>
    </source>
</evidence>
<comment type="catalytic activity">
    <reaction evidence="1">
        <text>S-ubiquitinyl-[E2 ubiquitin-conjugating enzyme]-L-cysteine + [acceptor protein]-L-lysine = [E2 ubiquitin-conjugating enzyme]-L-cysteine + N(6)-ubiquitinyl-[acceptor protein]-L-lysine.</text>
        <dbReference type="EC" id="2.3.2.26"/>
    </reaction>
</comment>
<feature type="domain" description="HECT" evidence="7">
    <location>
        <begin position="24"/>
        <end position="147"/>
    </location>
</feature>
<keyword evidence="9" id="KW-1185">Reference proteome</keyword>
<evidence type="ECO:0000256" key="2">
    <source>
        <dbReference type="ARBA" id="ARBA00004906"/>
    </source>
</evidence>
<dbReference type="Gene3D" id="3.90.1750.10">
    <property type="entry name" value="Hect, E3 ligase catalytic domains"/>
    <property type="match status" value="1"/>
</dbReference>
<reference evidence="8 9" key="1">
    <citation type="submission" date="2023-05" db="EMBL/GenBank/DDBJ databases">
        <title>B98-5 Cell Line De Novo Hybrid Assembly: An Optical Mapping Approach.</title>
        <authorList>
            <person name="Kananen K."/>
            <person name="Auerbach J.A."/>
            <person name="Kautto E."/>
            <person name="Blachly J.S."/>
        </authorList>
    </citation>
    <scope>NUCLEOTIDE SEQUENCE [LARGE SCALE GENOMIC DNA]</scope>
    <source>
        <strain evidence="8">B95-8</strain>
        <tissue evidence="8">Cell line</tissue>
    </source>
</reference>
<name>A0ABQ9W8L5_SAGOE</name>
<evidence type="ECO:0000256" key="5">
    <source>
        <dbReference type="ARBA" id="ARBA00022786"/>
    </source>
</evidence>